<organism evidence="1 2">
    <name type="scientific">Argiope bruennichi</name>
    <name type="common">Wasp spider</name>
    <name type="synonym">Aranea bruennichi</name>
    <dbReference type="NCBI Taxonomy" id="94029"/>
    <lineage>
        <taxon>Eukaryota</taxon>
        <taxon>Metazoa</taxon>
        <taxon>Ecdysozoa</taxon>
        <taxon>Arthropoda</taxon>
        <taxon>Chelicerata</taxon>
        <taxon>Arachnida</taxon>
        <taxon>Araneae</taxon>
        <taxon>Araneomorphae</taxon>
        <taxon>Entelegynae</taxon>
        <taxon>Araneoidea</taxon>
        <taxon>Araneidae</taxon>
        <taxon>Argiope</taxon>
    </lineage>
</organism>
<evidence type="ECO:0000313" key="2">
    <source>
        <dbReference type="Proteomes" id="UP000807504"/>
    </source>
</evidence>
<name>A0A8T0F1K6_ARGBR</name>
<evidence type="ECO:0000313" key="1">
    <source>
        <dbReference type="EMBL" id="KAF8782869.1"/>
    </source>
</evidence>
<reference evidence="1" key="2">
    <citation type="submission" date="2020-06" db="EMBL/GenBank/DDBJ databases">
        <authorList>
            <person name="Sheffer M."/>
        </authorList>
    </citation>
    <scope>NUCLEOTIDE SEQUENCE</scope>
</reference>
<comment type="caution">
    <text evidence="1">The sequence shown here is derived from an EMBL/GenBank/DDBJ whole genome shotgun (WGS) entry which is preliminary data.</text>
</comment>
<accession>A0A8T0F1K6</accession>
<dbReference type="AlphaFoldDB" id="A0A8T0F1K6"/>
<sequence>MLLPHKIVDFGESRRRFRHLSLWEIKLTSGPIVHAVIKNDEWGIEFHHWNRIWNSRPVRFFEETNVRILHSMDVNIACHQCGNTTRHPIAINELVRDENGCKTTLCEIHHIIIQDDHISTASTSQLKAEFQSTTFNTSSLETIDGGRQYLAPV</sequence>
<dbReference type="EMBL" id="JABXBU010001863">
    <property type="protein sequence ID" value="KAF8782869.1"/>
    <property type="molecule type" value="Genomic_DNA"/>
</dbReference>
<dbReference type="Proteomes" id="UP000807504">
    <property type="component" value="Unassembled WGS sequence"/>
</dbReference>
<reference evidence="1" key="1">
    <citation type="journal article" date="2020" name="bioRxiv">
        <title>Chromosome-level reference genome of the European wasp spider Argiope bruennichi: a resource for studies on range expansion and evolutionary adaptation.</title>
        <authorList>
            <person name="Sheffer M.M."/>
            <person name="Hoppe A."/>
            <person name="Krehenwinkel H."/>
            <person name="Uhl G."/>
            <person name="Kuss A.W."/>
            <person name="Jensen L."/>
            <person name="Jensen C."/>
            <person name="Gillespie R.G."/>
            <person name="Hoff K.J."/>
            <person name="Prost S."/>
        </authorList>
    </citation>
    <scope>NUCLEOTIDE SEQUENCE</scope>
</reference>
<keyword evidence="2" id="KW-1185">Reference proteome</keyword>
<protein>
    <submittedName>
        <fullName evidence="1">Uncharacterized protein</fullName>
    </submittedName>
</protein>
<proteinExistence type="predicted"/>
<gene>
    <name evidence="1" type="ORF">HNY73_013103</name>
</gene>